<reference evidence="1 3" key="1">
    <citation type="submission" date="2017-09" db="EMBL/GenBank/DDBJ databases">
        <title>Depth-based differentiation of microbial function through sediment-hosted aquifers and enrichment of novel symbionts in the deep terrestrial subsurface.</title>
        <authorList>
            <person name="Probst A.J."/>
            <person name="Ladd B."/>
            <person name="Jarett J.K."/>
            <person name="Geller-Mcgrath D.E."/>
            <person name="Sieber C.M."/>
            <person name="Emerson J.B."/>
            <person name="Anantharaman K."/>
            <person name="Thomas B.C."/>
            <person name="Malmstrom R."/>
            <person name="Stieglmeier M."/>
            <person name="Klingl A."/>
            <person name="Woyke T."/>
            <person name="Ryan C.M."/>
            <person name="Banfield J.F."/>
        </authorList>
    </citation>
    <scope>NUCLEOTIDE SEQUENCE [LARGE SCALE GENOMIC DNA]</scope>
    <source>
        <strain evidence="1">CG18_big_fil_WC_8_21_14_2_50_31_19</strain>
        <strain evidence="2">CG_4_9_14_0_8_um_filter_31_21</strain>
    </source>
</reference>
<reference evidence="4" key="2">
    <citation type="submission" date="2017-09" db="EMBL/GenBank/DDBJ databases">
        <title>Depth-based differentiation of microbial function through sediment-hosted aquifers and enrichment of novel symbionts in the deep terrestrial subsurface.</title>
        <authorList>
            <person name="Probst A.J."/>
            <person name="Ladd B."/>
            <person name="Jarett J.K."/>
            <person name="Geller-Mcgrath D.E."/>
            <person name="Sieber C.M.K."/>
            <person name="Emerson J.B."/>
            <person name="Anantharaman K."/>
            <person name="Thomas B.C."/>
            <person name="Malmstrom R."/>
            <person name="Stieglmeier M."/>
            <person name="Klingl A."/>
            <person name="Woyke T."/>
            <person name="Ryan C.M."/>
            <person name="Banfield J.F."/>
        </authorList>
    </citation>
    <scope>NUCLEOTIDE SEQUENCE [LARGE SCALE GENOMIC DNA]</scope>
</reference>
<dbReference type="Gene3D" id="3.20.70.20">
    <property type="match status" value="1"/>
</dbReference>
<evidence type="ECO:0000313" key="3">
    <source>
        <dbReference type="Proteomes" id="UP000229789"/>
    </source>
</evidence>
<comment type="caution">
    <text evidence="1">The sequence shown here is derived from an EMBL/GenBank/DDBJ whole genome shotgun (WGS) entry which is preliminary data.</text>
</comment>
<evidence type="ECO:0000313" key="1">
    <source>
        <dbReference type="EMBL" id="PIN66604.1"/>
    </source>
</evidence>
<dbReference type="Proteomes" id="UP000229789">
    <property type="component" value="Unassembled WGS sequence"/>
</dbReference>
<dbReference type="InterPro" id="IPR012833">
    <property type="entry name" value="NrdD"/>
</dbReference>
<gene>
    <name evidence="1" type="primary">nrdD</name>
    <name evidence="2" type="ORF">CO072_00775</name>
    <name evidence="1" type="ORF">COW69_01405</name>
</gene>
<dbReference type="NCBIfam" id="TIGR02487">
    <property type="entry name" value="NrdD"/>
    <property type="match status" value="1"/>
</dbReference>
<dbReference type="GO" id="GO:0031250">
    <property type="term" value="C:anaerobic ribonucleoside-triphosphate reductase complex"/>
    <property type="evidence" value="ECO:0007669"/>
    <property type="project" value="TreeGrafter"/>
</dbReference>
<dbReference type="GO" id="GO:0006260">
    <property type="term" value="P:DNA replication"/>
    <property type="evidence" value="ECO:0007669"/>
    <property type="project" value="InterPro"/>
</dbReference>
<dbReference type="GO" id="GO:0004748">
    <property type="term" value="F:ribonucleoside-diphosphate reductase activity, thioredoxin disulfide as acceptor"/>
    <property type="evidence" value="ECO:0007669"/>
    <property type="project" value="TreeGrafter"/>
</dbReference>
<protein>
    <submittedName>
        <fullName evidence="1">Anaerobic ribonucleoside-triphosphate reductase</fullName>
    </submittedName>
</protein>
<dbReference type="GO" id="GO:0008998">
    <property type="term" value="F:ribonucleoside-triphosphate reductase (thioredoxin) activity"/>
    <property type="evidence" value="ECO:0007669"/>
    <property type="project" value="InterPro"/>
</dbReference>
<dbReference type="PANTHER" id="PTHR21075">
    <property type="entry name" value="ANAEROBIC RIBONUCLEOSIDE-TRIPHOSPHATE REDUCTASE"/>
    <property type="match status" value="1"/>
</dbReference>
<dbReference type="PANTHER" id="PTHR21075:SF0">
    <property type="entry name" value="ANAEROBIC RIBONUCLEOSIDE-TRIPHOSPHATE REDUCTASE"/>
    <property type="match status" value="1"/>
</dbReference>
<accession>A0A2H9RDF6</accession>
<dbReference type="Pfam" id="PF13597">
    <property type="entry name" value="NRDD"/>
    <property type="match status" value="1"/>
</dbReference>
<name>A0A2G9LJB1_HUBC1</name>
<dbReference type="EMBL" id="PFSX01000021">
    <property type="protein sequence ID" value="PJC01568.1"/>
    <property type="molecule type" value="Genomic_DNA"/>
</dbReference>
<dbReference type="EMBL" id="PCUF01000015">
    <property type="protein sequence ID" value="PIN66604.1"/>
    <property type="molecule type" value="Genomic_DNA"/>
</dbReference>
<accession>A0A2G9LJB1</accession>
<evidence type="ECO:0000313" key="2">
    <source>
        <dbReference type="EMBL" id="PJC01568.1"/>
    </source>
</evidence>
<dbReference type="AlphaFoldDB" id="A0A2G9LJB1"/>
<dbReference type="SUPFAM" id="SSF51998">
    <property type="entry name" value="PFL-like glycyl radical enzymes"/>
    <property type="match status" value="1"/>
</dbReference>
<proteinExistence type="predicted"/>
<dbReference type="GO" id="GO:0009265">
    <property type="term" value="P:2'-deoxyribonucleotide biosynthetic process"/>
    <property type="evidence" value="ECO:0007669"/>
    <property type="project" value="TreeGrafter"/>
</dbReference>
<evidence type="ECO:0000313" key="4">
    <source>
        <dbReference type="Proteomes" id="UP000231232"/>
    </source>
</evidence>
<organism evidence="1 3">
    <name type="scientific">Huberarchaeum crystalense</name>
    <dbReference type="NCBI Taxonomy" id="2014257"/>
    <lineage>
        <taxon>Archaea</taxon>
        <taxon>Candidatus Huberarchaeota</taxon>
        <taxon>Candidatus Huberarchaeia</taxon>
        <taxon>Candidatus Huberarchaeales</taxon>
        <taxon>Candidatus Huberarchaeaceae</taxon>
        <taxon>Candidatus Huberarchaeum</taxon>
    </lineage>
</organism>
<sequence>MESVVANLQKITVGNLSEDKSKLTELLVDKGKFVVTSRLEKLPFKKQTIIDSLIKETALNQEKATNIAEEATIEINKIGINILTSSIIREVVCLVLLKNGMQKEKALYTRVGLPVYDITQLITTRDTENANMQHNPETIHKHIADHVMKEYVTTHILPFFLEEAHVLGQIHIHDLEYFALRPFCFSHDLRYFMKYGFKPDGKGIHTATAGPAKYASVLISQLTKVLGVAQTNCAGGQGFSYFNTFLAPAVKGLTYKEIKQLMQQFIYEMSQMYVARGGQVVFSSIDCDIHVPNFLKDIPAIQLGGKIDPFVTYKDFEEEVRLLFNAILDIFLEGDAQGKPFNFPKFEVNLFPNELKSGKYDKELLKLSQLTVKFGTPYFVVHQPYMPEIACYQCCAFLMPLQDANSESDIRNGTVRGGSLQVVTLNLPQAAYEAEHSDEKLFMVLMDRLQKAKEILLLKREIIKKNQEIGMIDFMNSPTYHNDEKYLEVDKQSYTIGIVGMNELVKYHTGKEMHESDEAWRFGLKVMKFLKDQIAMFRKETGLTFALARTPAETTATRFAKIDLRRFPSKATVQGEISSGAVYYSNSFHVRLNSGIPLWKRLQIEGAFHPLTDGGAMTHIWLGEENSDSHLIVELIKKIATQTAIQYFSFTKDLTICNACGNVVGGLHEKCQKCGSENVQMWSRITGYYQNIKGWNKGKLQELKDRQRDIIK</sequence>
<dbReference type="Proteomes" id="UP000231232">
    <property type="component" value="Unassembled WGS sequence"/>
</dbReference>